<evidence type="ECO:0000313" key="3">
    <source>
        <dbReference type="Proteomes" id="UP000000305"/>
    </source>
</evidence>
<dbReference type="AlphaFoldDB" id="E9G7T0"/>
<dbReference type="Proteomes" id="UP000000305">
    <property type="component" value="Unassembled WGS sequence"/>
</dbReference>
<gene>
    <name evidence="2" type="ORF">DAPPUDRAFT_238922</name>
</gene>
<sequence length="242" mass="26763">MEDSELNDTNALVGAVGGAENELQNCDSSEGSSSDDFGSQGHQSLNTDILRELTSEFQEKYREIDKEDLDPTLEPLENAMVLNMAYQFLFNNYALQLENLPGGKDNARPLLISTMLSKLKIEEAEKKDLVIIAKFAVIIEKFVAPLLVSCDDRHQATKDAEQMHSNKKPSKAKGKKKKDEKLEGERQAAELGYPALPTSMMERWISMTPSSSPLFWRSCSLKKSATCGGGAKPPPHLSRTPT</sequence>
<protein>
    <submittedName>
        <fullName evidence="2">Uncharacterized protein</fullName>
    </submittedName>
</protein>
<evidence type="ECO:0000313" key="2">
    <source>
        <dbReference type="EMBL" id="EFX84605.1"/>
    </source>
</evidence>
<dbReference type="InParanoid" id="E9G7T0"/>
<accession>E9G7T0</accession>
<dbReference type="KEGG" id="dpx:DAPPUDRAFT_238922"/>
<proteinExistence type="predicted"/>
<feature type="region of interest" description="Disordered" evidence="1">
    <location>
        <begin position="157"/>
        <end position="193"/>
    </location>
</feature>
<evidence type="ECO:0000256" key="1">
    <source>
        <dbReference type="SAM" id="MobiDB-lite"/>
    </source>
</evidence>
<feature type="compositionally biased region" description="Basic residues" evidence="1">
    <location>
        <begin position="165"/>
        <end position="176"/>
    </location>
</feature>
<keyword evidence="3" id="KW-1185">Reference proteome</keyword>
<dbReference type="HOGENOM" id="CLU_1148200_0_0_1"/>
<feature type="compositionally biased region" description="Low complexity" evidence="1">
    <location>
        <begin position="24"/>
        <end position="42"/>
    </location>
</feature>
<dbReference type="EMBL" id="GL732534">
    <property type="protein sequence ID" value="EFX84605.1"/>
    <property type="molecule type" value="Genomic_DNA"/>
</dbReference>
<reference evidence="2 3" key="1">
    <citation type="journal article" date="2011" name="Science">
        <title>The ecoresponsive genome of Daphnia pulex.</title>
        <authorList>
            <person name="Colbourne J.K."/>
            <person name="Pfrender M.E."/>
            <person name="Gilbert D."/>
            <person name="Thomas W.K."/>
            <person name="Tucker A."/>
            <person name="Oakley T.H."/>
            <person name="Tokishita S."/>
            <person name="Aerts A."/>
            <person name="Arnold G.J."/>
            <person name="Basu M.K."/>
            <person name="Bauer D.J."/>
            <person name="Caceres C.E."/>
            <person name="Carmel L."/>
            <person name="Casola C."/>
            <person name="Choi J.H."/>
            <person name="Detter J.C."/>
            <person name="Dong Q."/>
            <person name="Dusheyko S."/>
            <person name="Eads B.D."/>
            <person name="Frohlich T."/>
            <person name="Geiler-Samerotte K.A."/>
            <person name="Gerlach D."/>
            <person name="Hatcher P."/>
            <person name="Jogdeo S."/>
            <person name="Krijgsveld J."/>
            <person name="Kriventseva E.V."/>
            <person name="Kultz D."/>
            <person name="Laforsch C."/>
            <person name="Lindquist E."/>
            <person name="Lopez J."/>
            <person name="Manak J.R."/>
            <person name="Muller J."/>
            <person name="Pangilinan J."/>
            <person name="Patwardhan R.P."/>
            <person name="Pitluck S."/>
            <person name="Pritham E.J."/>
            <person name="Rechtsteiner A."/>
            <person name="Rho M."/>
            <person name="Rogozin I.B."/>
            <person name="Sakarya O."/>
            <person name="Salamov A."/>
            <person name="Schaack S."/>
            <person name="Shapiro H."/>
            <person name="Shiga Y."/>
            <person name="Skalitzky C."/>
            <person name="Smith Z."/>
            <person name="Souvorov A."/>
            <person name="Sung W."/>
            <person name="Tang Z."/>
            <person name="Tsuchiya D."/>
            <person name="Tu H."/>
            <person name="Vos H."/>
            <person name="Wang M."/>
            <person name="Wolf Y.I."/>
            <person name="Yamagata H."/>
            <person name="Yamada T."/>
            <person name="Ye Y."/>
            <person name="Shaw J.R."/>
            <person name="Andrews J."/>
            <person name="Crease T.J."/>
            <person name="Tang H."/>
            <person name="Lucas S.M."/>
            <person name="Robertson H.M."/>
            <person name="Bork P."/>
            <person name="Koonin E.V."/>
            <person name="Zdobnov E.M."/>
            <person name="Grigoriev I.V."/>
            <person name="Lynch M."/>
            <person name="Boore J.L."/>
        </authorList>
    </citation>
    <scope>NUCLEOTIDE SEQUENCE [LARGE SCALE GENOMIC DNA]</scope>
</reference>
<name>E9G7T0_DAPPU</name>
<feature type="region of interest" description="Disordered" evidence="1">
    <location>
        <begin position="17"/>
        <end position="42"/>
    </location>
</feature>
<feature type="compositionally biased region" description="Basic and acidic residues" evidence="1">
    <location>
        <begin position="177"/>
        <end position="188"/>
    </location>
</feature>
<organism evidence="2 3">
    <name type="scientific">Daphnia pulex</name>
    <name type="common">Water flea</name>
    <dbReference type="NCBI Taxonomy" id="6669"/>
    <lineage>
        <taxon>Eukaryota</taxon>
        <taxon>Metazoa</taxon>
        <taxon>Ecdysozoa</taxon>
        <taxon>Arthropoda</taxon>
        <taxon>Crustacea</taxon>
        <taxon>Branchiopoda</taxon>
        <taxon>Diplostraca</taxon>
        <taxon>Cladocera</taxon>
        <taxon>Anomopoda</taxon>
        <taxon>Daphniidae</taxon>
        <taxon>Daphnia</taxon>
    </lineage>
</organism>